<keyword evidence="1" id="KW-0812">Transmembrane</keyword>
<evidence type="ECO:0000313" key="3">
    <source>
        <dbReference type="Proteomes" id="UP000670475"/>
    </source>
</evidence>
<gene>
    <name evidence="2" type="ORF">JFN87_06420</name>
</gene>
<organism evidence="2 3">
    <name type="scientific">Streptomyces montanisoli</name>
    <dbReference type="NCBI Taxonomy" id="2798581"/>
    <lineage>
        <taxon>Bacteria</taxon>
        <taxon>Bacillati</taxon>
        <taxon>Actinomycetota</taxon>
        <taxon>Actinomycetes</taxon>
        <taxon>Kitasatosporales</taxon>
        <taxon>Streptomycetaceae</taxon>
        <taxon>Streptomyces</taxon>
    </lineage>
</organism>
<dbReference type="EMBL" id="JAGIQL010000016">
    <property type="protein sequence ID" value="MBP0457133.1"/>
    <property type="molecule type" value="Genomic_DNA"/>
</dbReference>
<reference evidence="2" key="1">
    <citation type="submission" date="2021-03" db="EMBL/GenBank/DDBJ databases">
        <title>Whole genome sequence of Streptomyces bomunensis MMS17-BM035.</title>
        <authorList>
            <person name="Lee J.H."/>
        </authorList>
    </citation>
    <scope>NUCLEOTIDE SEQUENCE</scope>
    <source>
        <strain evidence="2">MMS17-BM035</strain>
    </source>
</reference>
<comment type="caution">
    <text evidence="2">The sequence shown here is derived from an EMBL/GenBank/DDBJ whole genome shotgun (WGS) entry which is preliminary data.</text>
</comment>
<proteinExistence type="predicted"/>
<sequence>MSRPGIARLISLYRYFAFNVPALITAVSLALLLGIAAVHLWLLSAGYSLPAYFRAYLALLAAGALLAAVGIGARWVTGAREGSGVSRRGGHMAWALGSLASLASIGMYLASRTLGLPGLDVLTGRWDYPLGTFSMILAGLFVALHFSVLTGLNVAAPDRRGWRD</sequence>
<keyword evidence="1" id="KW-0472">Membrane</keyword>
<keyword evidence="3" id="KW-1185">Reference proteome</keyword>
<dbReference type="Proteomes" id="UP000670475">
    <property type="component" value="Unassembled WGS sequence"/>
</dbReference>
<feature type="transmembrane region" description="Helical" evidence="1">
    <location>
        <begin position="130"/>
        <end position="156"/>
    </location>
</feature>
<dbReference type="RefSeq" id="WP_209338911.1">
    <property type="nucleotide sequence ID" value="NZ_JAGIQL010000016.1"/>
</dbReference>
<feature type="transmembrane region" description="Helical" evidence="1">
    <location>
        <begin position="12"/>
        <end position="43"/>
    </location>
</feature>
<protein>
    <submittedName>
        <fullName evidence="2">Uncharacterized protein</fullName>
    </submittedName>
</protein>
<name>A0A940RWH7_9ACTN</name>
<accession>A0A940RWH7</accession>
<dbReference type="AlphaFoldDB" id="A0A940RWH7"/>
<feature type="transmembrane region" description="Helical" evidence="1">
    <location>
        <begin position="55"/>
        <end position="77"/>
    </location>
</feature>
<keyword evidence="1" id="KW-1133">Transmembrane helix</keyword>
<evidence type="ECO:0000313" key="2">
    <source>
        <dbReference type="EMBL" id="MBP0457133.1"/>
    </source>
</evidence>
<feature type="transmembrane region" description="Helical" evidence="1">
    <location>
        <begin position="89"/>
        <end position="110"/>
    </location>
</feature>
<evidence type="ECO:0000256" key="1">
    <source>
        <dbReference type="SAM" id="Phobius"/>
    </source>
</evidence>